<keyword evidence="16" id="KW-1185">Reference proteome</keyword>
<sequence length="425" mass="45437">MERFLITGGQNFSGTIKIGGAKNAALPIFFAAILGTKNITFKNVPNLTDIKYTCNILQNLGVEVAADLANNTVSLKPQSIVSYEVPYDLASKMRASIWALAPLVARFGYAQVSLPGGCAIGSRPIDMHIEALKKLGATIELNEGNVIAKAPNCLTGANIFFDKISVGATVSAVCAASLAKGVTRIENAAMEPEVVDVCNFLNALGANISGIGTRVLTITGVEELHGCDEYSIIPDRIECGTYLISAAISRNKVTCTNVNPEHLEATLAKLEEAGAIITINGNEVTCDMQGKRAKAVNITTAPYPGVATDMQAQFTLLNTLAQGNSVVTETIFENRFMHVPELQRMGAKITQKGNTIYIEGVESLSGARVKATDLRASISLVLAGCVSQGTTYVDEIYHIDRGYETIEKQIARLGCKIERQPMSEE</sequence>
<dbReference type="RefSeq" id="WP_119532298.1">
    <property type="nucleotide sequence ID" value="NZ_JBHSSP010000016.1"/>
</dbReference>
<dbReference type="PANTHER" id="PTHR43783">
    <property type="entry name" value="UDP-N-ACETYLGLUCOSAMINE 1-CARBOXYVINYLTRANSFERASE"/>
    <property type="match status" value="1"/>
</dbReference>
<dbReference type="OrthoDB" id="9803760at2"/>
<dbReference type="PANTHER" id="PTHR43783:SF1">
    <property type="entry name" value="UDP-N-ACETYLGLUCOSAMINE 1-CARBOXYVINYLTRANSFERASE"/>
    <property type="match status" value="1"/>
</dbReference>
<dbReference type="InterPro" id="IPR001986">
    <property type="entry name" value="Enolpyruvate_Tfrase_dom"/>
</dbReference>
<accession>A0A3A1YD20</accession>
<evidence type="ECO:0000256" key="13">
    <source>
        <dbReference type="HAMAP-Rule" id="MF_00111"/>
    </source>
</evidence>
<protein>
    <recommendedName>
        <fullName evidence="13">UDP-N-acetylglucosamine 1-carboxyvinyltransferase</fullName>
        <ecNumber evidence="13">2.5.1.7</ecNumber>
    </recommendedName>
    <alternativeName>
        <fullName evidence="13">Enoylpyruvate transferase</fullName>
    </alternativeName>
    <alternativeName>
        <fullName evidence="13">UDP-N-acetylglucosamine enolpyruvyl transferase</fullName>
        <shortName evidence="13">EPT</shortName>
    </alternativeName>
</protein>
<evidence type="ECO:0000256" key="3">
    <source>
        <dbReference type="ARBA" id="ARBA00022490"/>
    </source>
</evidence>
<keyword evidence="10 13" id="KW-0670">Pyruvate</keyword>
<dbReference type="EMBL" id="NRJG01000140">
    <property type="protein sequence ID" value="RIY35266.1"/>
    <property type="molecule type" value="Genomic_DNA"/>
</dbReference>
<dbReference type="Proteomes" id="UP000265916">
    <property type="component" value="Unassembled WGS sequence"/>
</dbReference>
<comment type="similarity">
    <text evidence="11 13">Belongs to the EPSP synthase family. MurA subfamily.</text>
</comment>
<dbReference type="InterPro" id="IPR005750">
    <property type="entry name" value="UDP_GlcNAc_COvinyl_MurA"/>
</dbReference>
<evidence type="ECO:0000256" key="1">
    <source>
        <dbReference type="ARBA" id="ARBA00004496"/>
    </source>
</evidence>
<feature type="binding site" evidence="13">
    <location>
        <begin position="22"/>
        <end position="23"/>
    </location>
    <ligand>
        <name>phosphoenolpyruvate</name>
        <dbReference type="ChEBI" id="CHEBI:58702"/>
    </ligand>
</feature>
<dbReference type="GO" id="GO:0005737">
    <property type="term" value="C:cytoplasm"/>
    <property type="evidence" value="ECO:0007669"/>
    <property type="project" value="UniProtKB-SubCell"/>
</dbReference>
<evidence type="ECO:0000313" key="15">
    <source>
        <dbReference type="EMBL" id="RIY35266.1"/>
    </source>
</evidence>
<keyword evidence="4 13" id="KW-0132">Cell division</keyword>
<dbReference type="SUPFAM" id="SSF55205">
    <property type="entry name" value="EPT/RTPC-like"/>
    <property type="match status" value="1"/>
</dbReference>
<comment type="caution">
    <text evidence="13">Lacks conserved residue(s) required for the propagation of feature annotation.</text>
</comment>
<feature type="binding site" evidence="13">
    <location>
        <position position="331"/>
    </location>
    <ligand>
        <name>UDP-N-acetyl-alpha-D-glucosamine</name>
        <dbReference type="ChEBI" id="CHEBI:57705"/>
    </ligand>
</feature>
<dbReference type="UniPathway" id="UPA00219"/>
<dbReference type="GO" id="GO:0008360">
    <property type="term" value="P:regulation of cell shape"/>
    <property type="evidence" value="ECO:0007669"/>
    <property type="project" value="UniProtKB-KW"/>
</dbReference>
<dbReference type="NCBIfam" id="TIGR01072">
    <property type="entry name" value="murA"/>
    <property type="match status" value="1"/>
</dbReference>
<dbReference type="InterPro" id="IPR036968">
    <property type="entry name" value="Enolpyruvate_Tfrase_sf"/>
</dbReference>
<evidence type="ECO:0000313" key="16">
    <source>
        <dbReference type="Proteomes" id="UP000265916"/>
    </source>
</evidence>
<dbReference type="AlphaFoldDB" id="A0A3A1YD20"/>
<dbReference type="InterPro" id="IPR013792">
    <property type="entry name" value="RNA3'P_cycl/enolpyr_Trfase_a/b"/>
</dbReference>
<evidence type="ECO:0000256" key="10">
    <source>
        <dbReference type="ARBA" id="ARBA00023317"/>
    </source>
</evidence>
<keyword evidence="6 13" id="KW-0133">Cell shape</keyword>
<comment type="subcellular location">
    <subcellularLocation>
        <location evidence="1 13">Cytoplasm</location>
    </subcellularLocation>
</comment>
<evidence type="ECO:0000256" key="4">
    <source>
        <dbReference type="ARBA" id="ARBA00022618"/>
    </source>
</evidence>
<dbReference type="Pfam" id="PF00275">
    <property type="entry name" value="EPSP_synthase"/>
    <property type="match status" value="1"/>
</dbReference>
<gene>
    <name evidence="13 15" type="primary">murA</name>
    <name evidence="15" type="ORF">CKF58_06840</name>
</gene>
<feature type="modified residue" description="2-(S-cysteinyl)pyruvic acid O-phosphothioketal" evidence="13">
    <location>
        <position position="118"/>
    </location>
</feature>
<keyword evidence="9 13" id="KW-0961">Cell wall biogenesis/degradation</keyword>
<dbReference type="GO" id="GO:0051301">
    <property type="term" value="P:cell division"/>
    <property type="evidence" value="ECO:0007669"/>
    <property type="project" value="UniProtKB-KW"/>
</dbReference>
<evidence type="ECO:0000256" key="5">
    <source>
        <dbReference type="ARBA" id="ARBA00022679"/>
    </source>
</evidence>
<evidence type="ECO:0000256" key="8">
    <source>
        <dbReference type="ARBA" id="ARBA00023306"/>
    </source>
</evidence>
<dbReference type="Gene3D" id="3.65.10.10">
    <property type="entry name" value="Enolpyruvate transferase domain"/>
    <property type="match status" value="2"/>
</dbReference>
<dbReference type="HAMAP" id="MF_00111">
    <property type="entry name" value="MurA"/>
    <property type="match status" value="1"/>
</dbReference>
<evidence type="ECO:0000256" key="6">
    <source>
        <dbReference type="ARBA" id="ARBA00022960"/>
    </source>
</evidence>
<reference evidence="15 16" key="1">
    <citation type="submission" date="2017-08" db="EMBL/GenBank/DDBJ databases">
        <title>Reclassification of Bisgaard taxon 37 and 44.</title>
        <authorList>
            <person name="Christensen H."/>
        </authorList>
    </citation>
    <scope>NUCLEOTIDE SEQUENCE [LARGE SCALE GENOMIC DNA]</scope>
    <source>
        <strain evidence="15 16">111</strain>
    </source>
</reference>
<evidence type="ECO:0000256" key="11">
    <source>
        <dbReference type="ARBA" id="ARBA00038367"/>
    </source>
</evidence>
<dbReference type="NCBIfam" id="NF006873">
    <property type="entry name" value="PRK09369.1"/>
    <property type="match status" value="1"/>
</dbReference>
<evidence type="ECO:0000256" key="12">
    <source>
        <dbReference type="ARBA" id="ARBA00047527"/>
    </source>
</evidence>
<proteinExistence type="inferred from homology"/>
<feature type="domain" description="Enolpyruvate transferase" evidence="14">
    <location>
        <begin position="7"/>
        <end position="409"/>
    </location>
</feature>
<comment type="pathway">
    <text evidence="2 13">Cell wall biogenesis; peptidoglycan biosynthesis.</text>
</comment>
<comment type="function">
    <text evidence="13">Cell wall formation. Adds enolpyruvyl to UDP-N-acetylglucosamine.</text>
</comment>
<name>A0A3A1YD20_9GAMM</name>
<dbReference type="GO" id="GO:0071555">
    <property type="term" value="P:cell wall organization"/>
    <property type="evidence" value="ECO:0007669"/>
    <property type="project" value="UniProtKB-KW"/>
</dbReference>
<keyword evidence="8 13" id="KW-0131">Cell cycle</keyword>
<keyword evidence="5 13" id="KW-0808">Transferase</keyword>
<organism evidence="15 16">
    <name type="scientific">Psittacicella hinzii</name>
    <dbReference type="NCBI Taxonomy" id="2028575"/>
    <lineage>
        <taxon>Bacteria</taxon>
        <taxon>Pseudomonadati</taxon>
        <taxon>Pseudomonadota</taxon>
        <taxon>Gammaproteobacteria</taxon>
        <taxon>Pasteurellales</taxon>
        <taxon>Psittacicellaceae</taxon>
        <taxon>Psittacicella</taxon>
    </lineage>
</organism>
<keyword evidence="7 13" id="KW-0573">Peptidoglycan synthesis</keyword>
<dbReference type="InterPro" id="IPR050068">
    <property type="entry name" value="MurA_subfamily"/>
</dbReference>
<dbReference type="GO" id="GO:0008760">
    <property type="term" value="F:UDP-N-acetylglucosamine 1-carboxyvinyltransferase activity"/>
    <property type="evidence" value="ECO:0007669"/>
    <property type="project" value="UniProtKB-UniRule"/>
</dbReference>
<evidence type="ECO:0000256" key="9">
    <source>
        <dbReference type="ARBA" id="ARBA00023316"/>
    </source>
</evidence>
<comment type="caution">
    <text evidence="15">The sequence shown here is derived from an EMBL/GenBank/DDBJ whole genome shotgun (WGS) entry which is preliminary data.</text>
</comment>
<feature type="binding site" evidence="13">
    <location>
        <position position="309"/>
    </location>
    <ligand>
        <name>UDP-N-acetyl-alpha-D-glucosamine</name>
        <dbReference type="ChEBI" id="CHEBI:57705"/>
    </ligand>
</feature>
<dbReference type="CDD" id="cd01555">
    <property type="entry name" value="UdpNAET"/>
    <property type="match status" value="1"/>
</dbReference>
<evidence type="ECO:0000256" key="7">
    <source>
        <dbReference type="ARBA" id="ARBA00022984"/>
    </source>
</evidence>
<keyword evidence="3 13" id="KW-0963">Cytoplasm</keyword>
<evidence type="ECO:0000256" key="2">
    <source>
        <dbReference type="ARBA" id="ARBA00004752"/>
    </source>
</evidence>
<dbReference type="EC" id="2.5.1.7" evidence="13"/>
<feature type="active site" description="Proton donor" evidence="13">
    <location>
        <position position="118"/>
    </location>
</feature>
<feature type="binding site" evidence="13">
    <location>
        <position position="94"/>
    </location>
    <ligand>
        <name>UDP-N-acetyl-alpha-D-glucosamine</name>
        <dbReference type="ChEBI" id="CHEBI:57705"/>
    </ligand>
</feature>
<dbReference type="GO" id="GO:0019277">
    <property type="term" value="P:UDP-N-acetylgalactosamine biosynthetic process"/>
    <property type="evidence" value="ECO:0007669"/>
    <property type="project" value="InterPro"/>
</dbReference>
<evidence type="ECO:0000259" key="14">
    <source>
        <dbReference type="Pfam" id="PF00275"/>
    </source>
</evidence>
<dbReference type="GO" id="GO:0009252">
    <property type="term" value="P:peptidoglycan biosynthetic process"/>
    <property type="evidence" value="ECO:0007669"/>
    <property type="project" value="UniProtKB-UniRule"/>
</dbReference>
<comment type="catalytic activity">
    <reaction evidence="12 13">
        <text>phosphoenolpyruvate + UDP-N-acetyl-alpha-D-glucosamine = UDP-N-acetyl-3-O-(1-carboxyvinyl)-alpha-D-glucosamine + phosphate</text>
        <dbReference type="Rhea" id="RHEA:18681"/>
        <dbReference type="ChEBI" id="CHEBI:43474"/>
        <dbReference type="ChEBI" id="CHEBI:57705"/>
        <dbReference type="ChEBI" id="CHEBI:58702"/>
        <dbReference type="ChEBI" id="CHEBI:68483"/>
        <dbReference type="EC" id="2.5.1.7"/>
    </reaction>
</comment>
<dbReference type="FunFam" id="3.65.10.10:FF:000001">
    <property type="entry name" value="UDP-N-acetylglucosamine 1-carboxyvinyltransferase"/>
    <property type="match status" value="1"/>
</dbReference>